<gene>
    <name evidence="1" type="ORF">I9063_001724</name>
    <name evidence="2" type="ORF">JJB78_12325</name>
</gene>
<evidence type="ECO:0000313" key="3">
    <source>
        <dbReference type="Proteomes" id="UP000668358"/>
    </source>
</evidence>
<reference evidence="1" key="1">
    <citation type="journal article" date="2018" name="Genome Biol.">
        <title>SKESA: strategic k-mer extension for scrupulous assemblies.</title>
        <authorList>
            <person name="Souvorov A."/>
            <person name="Agarwala R."/>
            <person name="Lipman D.J."/>
        </authorList>
    </citation>
    <scope>NUCLEOTIDE SEQUENCE</scope>
    <source>
        <strain evidence="1">C25</strain>
    </source>
</reference>
<organism evidence="1 4">
    <name type="scientific">Clostridium perfringens</name>
    <dbReference type="NCBI Taxonomy" id="1502"/>
    <lineage>
        <taxon>Bacteria</taxon>
        <taxon>Bacillati</taxon>
        <taxon>Bacillota</taxon>
        <taxon>Clostridia</taxon>
        <taxon>Eubacteriales</taxon>
        <taxon>Clostridiaceae</taxon>
        <taxon>Clostridium</taxon>
    </lineage>
</organism>
<comment type="caution">
    <text evidence="1">The sequence shown here is derived from an EMBL/GenBank/DDBJ whole genome shotgun (WGS) entry which is preliminary data.</text>
</comment>
<reference evidence="2 3" key="3">
    <citation type="submission" date="2020-12" db="EMBL/GenBank/DDBJ databases">
        <title>Comparative genomics of Clostridium perfringens reveals patterns of host-associated phylogenetic clades and virulence factors.</title>
        <authorList>
            <person name="Smith A.H."/>
            <person name="Geier R."/>
        </authorList>
    </citation>
    <scope>NUCLEOTIDE SEQUENCE [LARGE SCALE GENOMIC DNA]</scope>
    <source>
        <strain evidence="2 3">CHD15829P</strain>
    </source>
</reference>
<dbReference type="AlphaFoldDB" id="A0AAN5SEY7"/>
<dbReference type="RefSeq" id="WP_057231091.1">
    <property type="nucleotide sequence ID" value="NZ_CATNXU010000003.1"/>
</dbReference>
<proteinExistence type="predicted"/>
<sequence>MDKNLFYEKLKKSIQHNKLKLLWKRTGFMFKLSDVDDIITTEEEKDFKENLGNLISCFISNGEIAKDYVCISNKLKEDFPDFSNDILVKTNSYLKNLTLFNIKSIKSESNGNKFESYLVNLNFLNSVESTDTEESLTLELSSKDIKEIIEKLENILKK</sequence>
<dbReference type="Proteomes" id="UP000668358">
    <property type="component" value="Unassembled WGS sequence"/>
</dbReference>
<reference evidence="1" key="2">
    <citation type="submission" date="2020-07" db="EMBL/GenBank/DDBJ databases">
        <authorList>
            <consortium name="NCBI Pathogen Detection Project"/>
        </authorList>
    </citation>
    <scope>NUCLEOTIDE SEQUENCE</scope>
    <source>
        <strain evidence="1">C25</strain>
    </source>
</reference>
<dbReference type="EMBL" id="DACTBT010000009">
    <property type="protein sequence ID" value="HAT4298354.1"/>
    <property type="molecule type" value="Genomic_DNA"/>
</dbReference>
<dbReference type="Proteomes" id="UP000855421">
    <property type="component" value="Unassembled WGS sequence"/>
</dbReference>
<evidence type="ECO:0000313" key="2">
    <source>
        <dbReference type="EMBL" id="MBO3417296.1"/>
    </source>
</evidence>
<accession>A0AAN5SEY7</accession>
<evidence type="ECO:0000313" key="4">
    <source>
        <dbReference type="Proteomes" id="UP000855421"/>
    </source>
</evidence>
<evidence type="ECO:0000313" key="1">
    <source>
        <dbReference type="EMBL" id="HAT4298354.1"/>
    </source>
</evidence>
<name>A0AAN5SEY7_CLOPF</name>
<protein>
    <submittedName>
        <fullName evidence="1">Uncharacterized protein</fullName>
    </submittedName>
</protein>
<dbReference type="EMBL" id="JAENRE010000005">
    <property type="protein sequence ID" value="MBO3417296.1"/>
    <property type="molecule type" value="Genomic_DNA"/>
</dbReference>